<protein>
    <recommendedName>
        <fullName evidence="3">Transposase DDE domain-containing protein</fullName>
    </recommendedName>
</protein>
<name>A0A512C178_9HYPH</name>
<keyword evidence="2" id="KW-1185">Reference proteome</keyword>
<comment type="caution">
    <text evidence="1">The sequence shown here is derived from an EMBL/GenBank/DDBJ whole genome shotgun (WGS) entry which is preliminary data.</text>
</comment>
<evidence type="ECO:0000313" key="1">
    <source>
        <dbReference type="EMBL" id="GEO17960.1"/>
    </source>
</evidence>
<evidence type="ECO:0008006" key="3">
    <source>
        <dbReference type="Google" id="ProtNLM"/>
    </source>
</evidence>
<dbReference type="EMBL" id="BJYU01000139">
    <property type="protein sequence ID" value="GEO17960.1"/>
    <property type="molecule type" value="Genomic_DNA"/>
</dbReference>
<evidence type="ECO:0000313" key="2">
    <source>
        <dbReference type="Proteomes" id="UP000321085"/>
    </source>
</evidence>
<reference evidence="1 2" key="1">
    <citation type="submission" date="2019-07" db="EMBL/GenBank/DDBJ databases">
        <title>Whole genome shotgun sequence of Microvirga aerophila NBRC 106136.</title>
        <authorList>
            <person name="Hosoyama A."/>
            <person name="Uohara A."/>
            <person name="Ohji S."/>
            <person name="Ichikawa N."/>
        </authorList>
    </citation>
    <scope>NUCLEOTIDE SEQUENCE [LARGE SCALE GENOMIC DNA]</scope>
    <source>
        <strain evidence="1 2">NBRC 106136</strain>
    </source>
</reference>
<gene>
    <name evidence="1" type="ORF">MAE02_56560</name>
</gene>
<organism evidence="1 2">
    <name type="scientific">Microvirga aerophila</name>
    <dbReference type="NCBI Taxonomy" id="670291"/>
    <lineage>
        <taxon>Bacteria</taxon>
        <taxon>Pseudomonadati</taxon>
        <taxon>Pseudomonadota</taxon>
        <taxon>Alphaproteobacteria</taxon>
        <taxon>Hyphomicrobiales</taxon>
        <taxon>Methylobacteriaceae</taxon>
        <taxon>Microvirga</taxon>
    </lineage>
</organism>
<accession>A0A512C178</accession>
<sequence>MPFKANAARRHRIPRQRHRVTNWAEYDAALRQRGSLMVWFSEEAIAAWRAGPARPEAGSRITRLWRSGPR</sequence>
<dbReference type="Proteomes" id="UP000321085">
    <property type="component" value="Unassembled WGS sequence"/>
</dbReference>
<proteinExistence type="predicted"/>
<dbReference type="AlphaFoldDB" id="A0A512C178"/>